<sequence>MVGAGMPCVSWGGSTSSSSWRSVNTEKLFPGQVGNIRADEFSSRSLEWMVVVVMVVVVVVVVVFGVPGVWATAVPSTCY</sequence>
<evidence type="ECO:0000256" key="1">
    <source>
        <dbReference type="SAM" id="MobiDB-lite"/>
    </source>
</evidence>
<proteinExistence type="predicted"/>
<keyword evidence="2" id="KW-0812">Transmembrane</keyword>
<dbReference type="AlphaFoldDB" id="A0A5B7JK45"/>
<dbReference type="Proteomes" id="UP000324222">
    <property type="component" value="Unassembled WGS sequence"/>
</dbReference>
<evidence type="ECO:0000313" key="3">
    <source>
        <dbReference type="EMBL" id="MPC92614.1"/>
    </source>
</evidence>
<keyword evidence="4" id="KW-1185">Reference proteome</keyword>
<protein>
    <submittedName>
        <fullName evidence="3">Uncharacterized protein</fullName>
    </submittedName>
</protein>
<gene>
    <name evidence="3" type="ORF">E2C01_087713</name>
</gene>
<name>A0A5B7JK45_PORTR</name>
<accession>A0A5B7JK45</accession>
<evidence type="ECO:0000313" key="4">
    <source>
        <dbReference type="Proteomes" id="UP000324222"/>
    </source>
</evidence>
<comment type="caution">
    <text evidence="3">The sequence shown here is derived from an EMBL/GenBank/DDBJ whole genome shotgun (WGS) entry which is preliminary data.</text>
</comment>
<reference evidence="3 4" key="1">
    <citation type="submission" date="2019-05" db="EMBL/GenBank/DDBJ databases">
        <title>Another draft genome of Portunus trituberculatus and its Hox gene families provides insights of decapod evolution.</title>
        <authorList>
            <person name="Jeong J.-H."/>
            <person name="Song I."/>
            <person name="Kim S."/>
            <person name="Choi T."/>
            <person name="Kim D."/>
            <person name="Ryu S."/>
            <person name="Kim W."/>
        </authorList>
    </citation>
    <scope>NUCLEOTIDE SEQUENCE [LARGE SCALE GENOMIC DNA]</scope>
    <source>
        <tissue evidence="3">Muscle</tissue>
    </source>
</reference>
<feature type="transmembrane region" description="Helical" evidence="2">
    <location>
        <begin position="46"/>
        <end position="70"/>
    </location>
</feature>
<keyword evidence="2" id="KW-0472">Membrane</keyword>
<evidence type="ECO:0000256" key="2">
    <source>
        <dbReference type="SAM" id="Phobius"/>
    </source>
</evidence>
<organism evidence="3 4">
    <name type="scientific">Portunus trituberculatus</name>
    <name type="common">Swimming crab</name>
    <name type="synonym">Neptunus trituberculatus</name>
    <dbReference type="NCBI Taxonomy" id="210409"/>
    <lineage>
        <taxon>Eukaryota</taxon>
        <taxon>Metazoa</taxon>
        <taxon>Ecdysozoa</taxon>
        <taxon>Arthropoda</taxon>
        <taxon>Crustacea</taxon>
        <taxon>Multicrustacea</taxon>
        <taxon>Malacostraca</taxon>
        <taxon>Eumalacostraca</taxon>
        <taxon>Eucarida</taxon>
        <taxon>Decapoda</taxon>
        <taxon>Pleocyemata</taxon>
        <taxon>Brachyura</taxon>
        <taxon>Eubrachyura</taxon>
        <taxon>Portunoidea</taxon>
        <taxon>Portunidae</taxon>
        <taxon>Portuninae</taxon>
        <taxon>Portunus</taxon>
    </lineage>
</organism>
<keyword evidence="2" id="KW-1133">Transmembrane helix</keyword>
<dbReference type="EMBL" id="VSRR010091931">
    <property type="protein sequence ID" value="MPC92614.1"/>
    <property type="molecule type" value="Genomic_DNA"/>
</dbReference>
<feature type="compositionally biased region" description="Low complexity" evidence="1">
    <location>
        <begin position="10"/>
        <end position="21"/>
    </location>
</feature>
<feature type="region of interest" description="Disordered" evidence="1">
    <location>
        <begin position="1"/>
        <end position="21"/>
    </location>
</feature>